<protein>
    <submittedName>
        <fullName evidence="3">Uncharacterized protein</fullName>
    </submittedName>
</protein>
<keyword evidence="2" id="KW-0812">Transmembrane</keyword>
<evidence type="ECO:0000313" key="3">
    <source>
        <dbReference type="EMBL" id="SFH70042.1"/>
    </source>
</evidence>
<keyword evidence="2" id="KW-1133">Transmembrane helix</keyword>
<evidence type="ECO:0000256" key="1">
    <source>
        <dbReference type="SAM" id="MobiDB-lite"/>
    </source>
</evidence>
<feature type="transmembrane region" description="Helical" evidence="2">
    <location>
        <begin position="6"/>
        <end position="29"/>
    </location>
</feature>
<dbReference type="RefSeq" id="WP_092092230.1">
    <property type="nucleotide sequence ID" value="NZ_FOQE01000014.1"/>
</dbReference>
<organism evidence="3 4">
    <name type="scientific">Pisciglobus halotolerans</name>
    <dbReference type="NCBI Taxonomy" id="745365"/>
    <lineage>
        <taxon>Bacteria</taxon>
        <taxon>Bacillati</taxon>
        <taxon>Bacillota</taxon>
        <taxon>Bacilli</taxon>
        <taxon>Lactobacillales</taxon>
        <taxon>Carnobacteriaceae</taxon>
    </lineage>
</organism>
<reference evidence="3 4" key="1">
    <citation type="submission" date="2016-10" db="EMBL/GenBank/DDBJ databases">
        <authorList>
            <person name="de Groot N.N."/>
        </authorList>
    </citation>
    <scope>NUCLEOTIDE SEQUENCE [LARGE SCALE GENOMIC DNA]</scope>
    <source>
        <strain evidence="3 4">DSM 27630</strain>
    </source>
</reference>
<sequence length="212" mass="23932">MSDFLNLGIVIFFVFYLIVQAVVFIFRVISSVSTATKPKPSRQNAPSAQNKSNAAPTSRTAPRSTAGQRRNAATKASSIQERMKKELGKMEQSVSGRNAGTQEKKAAIRKNRASLMSKEGKNFESFTNQEGRDFEAFLSRQGRTGSEGTGSVEGTEFHPRGHRTMKQTIVRKGQMQHDKKKKIQPTNEQQKWLHAFMYKEILDKPRSQRPIR</sequence>
<name>A0A1I3C681_9LACT</name>
<dbReference type="Proteomes" id="UP000198668">
    <property type="component" value="Unassembled WGS sequence"/>
</dbReference>
<feature type="region of interest" description="Disordered" evidence="1">
    <location>
        <begin position="170"/>
        <end position="190"/>
    </location>
</feature>
<keyword evidence="4" id="KW-1185">Reference proteome</keyword>
<feature type="compositionally biased region" description="Polar residues" evidence="1">
    <location>
        <begin position="92"/>
        <end position="101"/>
    </location>
</feature>
<feature type="region of interest" description="Disordered" evidence="1">
    <location>
        <begin position="35"/>
        <end position="108"/>
    </location>
</feature>
<gene>
    <name evidence="3" type="ORF">SAMN04489868_11416</name>
</gene>
<proteinExistence type="predicted"/>
<evidence type="ECO:0000313" key="4">
    <source>
        <dbReference type="Proteomes" id="UP000198668"/>
    </source>
</evidence>
<accession>A0A1I3C681</accession>
<evidence type="ECO:0000256" key="2">
    <source>
        <dbReference type="SAM" id="Phobius"/>
    </source>
</evidence>
<dbReference type="AlphaFoldDB" id="A0A1I3C681"/>
<dbReference type="EMBL" id="FOQE01000014">
    <property type="protein sequence ID" value="SFH70042.1"/>
    <property type="molecule type" value="Genomic_DNA"/>
</dbReference>
<feature type="compositionally biased region" description="Polar residues" evidence="1">
    <location>
        <begin position="41"/>
        <end position="68"/>
    </location>
</feature>
<keyword evidence="2" id="KW-0472">Membrane</keyword>